<keyword evidence="2" id="KW-1185">Reference proteome</keyword>
<evidence type="ECO:0000313" key="2">
    <source>
        <dbReference type="Proteomes" id="UP000448943"/>
    </source>
</evidence>
<dbReference type="AlphaFoldDB" id="A0A6N9PZ07"/>
<protein>
    <submittedName>
        <fullName evidence="1">Uncharacterized protein</fullName>
    </submittedName>
</protein>
<reference evidence="1 2" key="1">
    <citation type="submission" date="2019-01" db="EMBL/GenBank/DDBJ databases">
        <title>Chengkuizengella sp. nov., isolated from deep-sea sediment of East Pacific Ocean.</title>
        <authorList>
            <person name="Yang J."/>
            <person name="Lai Q."/>
            <person name="Shao Z."/>
        </authorList>
    </citation>
    <scope>NUCLEOTIDE SEQUENCE [LARGE SCALE GENOMIC DNA]</scope>
    <source>
        <strain evidence="1 2">YPA3-1-1</strain>
    </source>
</reference>
<name>A0A6N9PZ07_9BACL</name>
<dbReference type="OrthoDB" id="2875117at2"/>
<evidence type="ECO:0000313" key="1">
    <source>
        <dbReference type="EMBL" id="NBI28106.1"/>
    </source>
</evidence>
<comment type="caution">
    <text evidence="1">The sequence shown here is derived from an EMBL/GenBank/DDBJ whole genome shotgun (WGS) entry which is preliminary data.</text>
</comment>
<dbReference type="Proteomes" id="UP000448943">
    <property type="component" value="Unassembled WGS sequence"/>
</dbReference>
<sequence>MQISPWIRHGLDKAENKNYKQAMEEIALISYLMGSGFDARTSHQIVESWEVREMFSDKDSDVKVNIEDEESLD</sequence>
<gene>
    <name evidence="1" type="ORF">ERL59_03930</name>
</gene>
<organism evidence="1 2">
    <name type="scientific">Chengkuizengella marina</name>
    <dbReference type="NCBI Taxonomy" id="2507566"/>
    <lineage>
        <taxon>Bacteria</taxon>
        <taxon>Bacillati</taxon>
        <taxon>Bacillota</taxon>
        <taxon>Bacilli</taxon>
        <taxon>Bacillales</taxon>
        <taxon>Paenibacillaceae</taxon>
        <taxon>Chengkuizengella</taxon>
    </lineage>
</organism>
<proteinExistence type="predicted"/>
<dbReference type="EMBL" id="SIJB01000009">
    <property type="protein sequence ID" value="NBI28106.1"/>
    <property type="molecule type" value="Genomic_DNA"/>
</dbReference>
<accession>A0A6N9PZ07</accession>